<dbReference type="AlphaFoldDB" id="A0A699J4V7"/>
<name>A0A699J4V7_TANCI</name>
<proteinExistence type="predicted"/>
<evidence type="ECO:0000313" key="2">
    <source>
        <dbReference type="EMBL" id="GFA08788.1"/>
    </source>
</evidence>
<protein>
    <submittedName>
        <fullName evidence="2">Uncharacterized protein</fullName>
    </submittedName>
</protein>
<reference evidence="2" key="1">
    <citation type="journal article" date="2019" name="Sci. Rep.">
        <title>Draft genome of Tanacetum cinerariifolium, the natural source of mosquito coil.</title>
        <authorList>
            <person name="Yamashiro T."/>
            <person name="Shiraishi A."/>
            <person name="Satake H."/>
            <person name="Nakayama K."/>
        </authorList>
    </citation>
    <scope>NUCLEOTIDE SEQUENCE</scope>
</reference>
<accession>A0A699J4V7</accession>
<organism evidence="2">
    <name type="scientific">Tanacetum cinerariifolium</name>
    <name type="common">Dalmatian daisy</name>
    <name type="synonym">Chrysanthemum cinerariifolium</name>
    <dbReference type="NCBI Taxonomy" id="118510"/>
    <lineage>
        <taxon>Eukaryota</taxon>
        <taxon>Viridiplantae</taxon>
        <taxon>Streptophyta</taxon>
        <taxon>Embryophyta</taxon>
        <taxon>Tracheophyta</taxon>
        <taxon>Spermatophyta</taxon>
        <taxon>Magnoliopsida</taxon>
        <taxon>eudicotyledons</taxon>
        <taxon>Gunneridae</taxon>
        <taxon>Pentapetalae</taxon>
        <taxon>asterids</taxon>
        <taxon>campanulids</taxon>
        <taxon>Asterales</taxon>
        <taxon>Asteraceae</taxon>
        <taxon>Asteroideae</taxon>
        <taxon>Anthemideae</taxon>
        <taxon>Anthemidinae</taxon>
        <taxon>Tanacetum</taxon>
    </lineage>
</organism>
<evidence type="ECO:0000256" key="1">
    <source>
        <dbReference type="SAM" id="MobiDB-lite"/>
    </source>
</evidence>
<feature type="non-terminal residue" evidence="2">
    <location>
        <position position="1"/>
    </location>
</feature>
<feature type="region of interest" description="Disordered" evidence="1">
    <location>
        <begin position="1"/>
        <end position="38"/>
    </location>
</feature>
<dbReference type="EMBL" id="BKCJ010367019">
    <property type="protein sequence ID" value="GFA08788.1"/>
    <property type="molecule type" value="Genomic_DNA"/>
</dbReference>
<sequence length="162" mass="18672">LRVDNSISNSEHESSESEESDFDNPSVQLPPPEPPDEELDFEIDFEDEISVVRNTIVDFECLNPRVEFDVSNDENDDYSYFMFVKVFSLLSVENEDTIFDPGKDYTENAKNQSKIKQYQHKNGSHHVDALLSESYYCQSNIDAARLKLKLFKNITAAEEMSK</sequence>
<gene>
    <name evidence="2" type="ORF">Tci_580760</name>
</gene>
<comment type="caution">
    <text evidence="2">The sequence shown here is derived from an EMBL/GenBank/DDBJ whole genome shotgun (WGS) entry which is preliminary data.</text>
</comment>